<dbReference type="Gene3D" id="2.160.20.20">
    <property type="match status" value="1"/>
</dbReference>
<dbReference type="RefSeq" id="WP_001045650.1">
    <property type="nucleotide sequence ID" value="NC_018658.1"/>
</dbReference>
<dbReference type="Pfam" id="PF03797">
    <property type="entry name" value="Autotransporter"/>
    <property type="match status" value="1"/>
</dbReference>
<dbReference type="InterPro" id="IPR050909">
    <property type="entry name" value="Bact_Autotransporter_VF"/>
</dbReference>
<reference evidence="20 22" key="1">
    <citation type="journal article" date="2012" name="PLoS ONE">
        <title>Genomic comparison of Escherichia coli O104:H4 isolates from 2009 and 2011 reveals plasmid, and prophage heterogeneity, including Shiga toxin encoding phage stx2.</title>
        <authorList>
            <consortium name="Threat Characterization Consortium"/>
            <person name="Ahmed S.A."/>
            <person name="Awosika J."/>
            <person name="Baldwin C."/>
            <person name="Bishop-Lilly K.A."/>
            <person name="Biswas B."/>
            <person name="Broomall S."/>
            <person name="Chain P.S."/>
            <person name="Chertkov O."/>
            <person name="Chokoshvili O."/>
            <person name="Coyne S."/>
            <person name="Davenport K."/>
            <person name="Detter J.C."/>
            <person name="Dorman W."/>
            <person name="Erkkila T.H."/>
            <person name="Folster J.P."/>
            <person name="Frey K.G."/>
            <person name="George M."/>
            <person name="Gleasner C."/>
            <person name="Henry M."/>
            <person name="Hill K.K."/>
            <person name="Hubbard K."/>
            <person name="Insalaco J."/>
            <person name="Johnson S."/>
            <person name="Kitzmiller A."/>
            <person name="Krepps M."/>
            <person name="Lo C.C."/>
            <person name="Luu T."/>
            <person name="McNew L.A."/>
            <person name="Minogue T."/>
            <person name="Munk C.A."/>
            <person name="Osborne B."/>
            <person name="Patel M."/>
            <person name="Reitenga K.G."/>
            <person name="Rosenzweig C.N."/>
            <person name="Shea A."/>
            <person name="Shen X."/>
            <person name="Strockbine N."/>
            <person name="Tarr C."/>
            <person name="Teshima H."/>
            <person name="van Gieson E."/>
            <person name="Verratti K."/>
            <person name="Wolcott M."/>
            <person name="Xie G."/>
            <person name="Sozhamannan S."/>
            <person name="Gibbons H.S."/>
        </authorList>
    </citation>
    <scope>NUCLEOTIDE SEQUENCE [LARGE SCALE GENOMIC DNA]</scope>
    <source>
        <strain evidence="20 22">2011C-3493</strain>
    </source>
</reference>
<keyword evidence="16" id="KW-0998">Cell outer membrane</keyword>
<dbReference type="PRINTS" id="PR00921">
    <property type="entry name" value="IGASERPTASE"/>
</dbReference>
<keyword evidence="12" id="KW-0720">Serine protease</keyword>
<dbReference type="Gene3D" id="2.40.10.120">
    <property type="match status" value="1"/>
</dbReference>
<evidence type="ECO:0000256" key="1">
    <source>
        <dbReference type="ARBA" id="ARBA00004241"/>
    </source>
</evidence>
<keyword evidence="14 17" id="KW-0472">Membrane</keyword>
<evidence type="ECO:0000256" key="5">
    <source>
        <dbReference type="ARBA" id="ARBA00022452"/>
    </source>
</evidence>
<dbReference type="PANTHER" id="PTHR12338">
    <property type="entry name" value="AUTOTRANSPORTER"/>
    <property type="match status" value="1"/>
</dbReference>
<dbReference type="SMART" id="SM00869">
    <property type="entry name" value="Autotransporter"/>
    <property type="match status" value="1"/>
</dbReference>
<evidence type="ECO:0000313" key="21">
    <source>
        <dbReference type="EMBL" id="AFS76476.1"/>
    </source>
</evidence>
<dbReference type="PATRIC" id="fig|1133852.3.peg.4837"/>
<gene>
    <name evidence="20" type="ordered locus">O3K_04520</name>
    <name evidence="21" type="ordered locus">O3K_23140</name>
</gene>
<dbReference type="InterPro" id="IPR012332">
    <property type="entry name" value="Autotransporter_pectin_lyase_C"/>
</dbReference>
<keyword evidence="6" id="KW-0964">Secreted</keyword>
<evidence type="ECO:0000256" key="10">
    <source>
        <dbReference type="ARBA" id="ARBA00022764"/>
    </source>
</evidence>
<feature type="domain" description="Autotransporter" evidence="18">
    <location>
        <begin position="1106"/>
        <end position="1372"/>
    </location>
</feature>
<dbReference type="InterPro" id="IPR057393">
    <property type="entry name" value="PIC_HAP1_IgA0_b-sol2"/>
</dbReference>
<evidence type="ECO:0000256" key="9">
    <source>
        <dbReference type="ARBA" id="ARBA00022729"/>
    </source>
</evidence>
<dbReference type="InterPro" id="IPR036709">
    <property type="entry name" value="Autotransporte_beta_dom_sf"/>
</dbReference>
<dbReference type="InterPro" id="IPR000710">
    <property type="entry name" value="Peptidase_S6"/>
</dbReference>
<evidence type="ECO:0000256" key="8">
    <source>
        <dbReference type="ARBA" id="ARBA00022692"/>
    </source>
</evidence>
<evidence type="ECO:0000256" key="13">
    <source>
        <dbReference type="ARBA" id="ARBA00023026"/>
    </source>
</evidence>
<keyword evidence="9" id="KW-0732">Signal</keyword>
<evidence type="ECO:0000259" key="19">
    <source>
        <dbReference type="PROSITE" id="PS51691"/>
    </source>
</evidence>
<protein>
    <submittedName>
        <fullName evidence="20">Serine protease pic (ShMu)</fullName>
    </submittedName>
</protein>
<dbReference type="InterPro" id="IPR005546">
    <property type="entry name" value="Autotransporte_beta"/>
</dbReference>
<keyword evidence="10" id="KW-0574">Periplasm</keyword>
<keyword evidence="5" id="KW-1134">Transmembrane beta strand</keyword>
<feature type="domain" description="Peptidase S6" evidence="19">
    <location>
        <begin position="56"/>
        <end position="301"/>
    </location>
</feature>
<evidence type="ECO:0000256" key="3">
    <source>
        <dbReference type="ARBA" id="ARBA00004571"/>
    </source>
</evidence>
<dbReference type="GO" id="GO:0005576">
    <property type="term" value="C:extracellular region"/>
    <property type="evidence" value="ECO:0007669"/>
    <property type="project" value="UniProtKB-SubCell"/>
</dbReference>
<evidence type="ECO:0000256" key="2">
    <source>
        <dbReference type="ARBA" id="ARBA00004418"/>
    </source>
</evidence>
<keyword evidence="17" id="KW-1133">Transmembrane helix</keyword>
<evidence type="ECO:0000313" key="22">
    <source>
        <dbReference type="Proteomes" id="UP000006167"/>
    </source>
</evidence>
<dbReference type="KEGG" id="esl:O3K_23140"/>
<dbReference type="GO" id="GO:0042597">
    <property type="term" value="C:periplasmic space"/>
    <property type="evidence" value="ECO:0007669"/>
    <property type="project" value="UniProtKB-SubCell"/>
</dbReference>
<dbReference type="InterPro" id="IPR030396">
    <property type="entry name" value="Peptidase_S6_dom"/>
</dbReference>
<keyword evidence="11" id="KW-0378">Hydrolase</keyword>
<dbReference type="Pfam" id="PF24078">
    <property type="entry name" value="Beta-sol_PIC_HAP1_IgA0_2nd"/>
    <property type="match status" value="1"/>
</dbReference>
<feature type="transmembrane region" description="Helical" evidence="17">
    <location>
        <begin position="34"/>
        <end position="52"/>
    </location>
</feature>
<evidence type="ECO:0000256" key="17">
    <source>
        <dbReference type="SAM" id="Phobius"/>
    </source>
</evidence>
<keyword evidence="13" id="KW-0843">Virulence</keyword>
<evidence type="ECO:0000256" key="11">
    <source>
        <dbReference type="ARBA" id="ARBA00022801"/>
    </source>
</evidence>
<dbReference type="InterPro" id="IPR011050">
    <property type="entry name" value="Pectin_lyase_fold/virulence"/>
</dbReference>
<proteinExistence type="predicted"/>
<dbReference type="EMBL" id="CP003289">
    <property type="protein sequence ID" value="AFS72825.1"/>
    <property type="molecule type" value="Genomic_DNA"/>
</dbReference>
<keyword evidence="7 20" id="KW-0645">Protease</keyword>
<evidence type="ECO:0000256" key="6">
    <source>
        <dbReference type="ARBA" id="ARBA00022525"/>
    </source>
</evidence>
<dbReference type="Gene3D" id="2.40.128.130">
    <property type="entry name" value="Autotransporter beta-domain"/>
    <property type="match status" value="1"/>
</dbReference>
<dbReference type="HOGENOM" id="CLU_000723_0_0_6"/>
<dbReference type="InterPro" id="IPR006315">
    <property type="entry name" value="OM_autotransptr_brl_dom"/>
</dbReference>
<organism evidence="20 22">
    <name type="scientific">Escherichia coli O104:H4 (strain 2011C-3493)</name>
    <dbReference type="NCBI Taxonomy" id="1133852"/>
    <lineage>
        <taxon>Bacteria</taxon>
        <taxon>Pseudomonadati</taxon>
        <taxon>Pseudomonadota</taxon>
        <taxon>Gammaproteobacteria</taxon>
        <taxon>Enterobacterales</taxon>
        <taxon>Enterobacteriaceae</taxon>
        <taxon>Escherichia</taxon>
    </lineage>
</organism>
<dbReference type="PROSITE" id="PS51208">
    <property type="entry name" value="AUTOTRANSPORTER"/>
    <property type="match status" value="1"/>
</dbReference>
<evidence type="ECO:0000256" key="7">
    <source>
        <dbReference type="ARBA" id="ARBA00022670"/>
    </source>
</evidence>
<dbReference type="GO" id="GO:0006508">
    <property type="term" value="P:proteolysis"/>
    <property type="evidence" value="ECO:0007669"/>
    <property type="project" value="UniProtKB-KW"/>
</dbReference>
<name>A0A0E0XUV0_ECO1C</name>
<dbReference type="GO" id="GO:0009986">
    <property type="term" value="C:cell surface"/>
    <property type="evidence" value="ECO:0007669"/>
    <property type="project" value="UniProtKB-SubCell"/>
</dbReference>
<evidence type="ECO:0000256" key="15">
    <source>
        <dbReference type="ARBA" id="ARBA00023145"/>
    </source>
</evidence>
<evidence type="ECO:0000256" key="16">
    <source>
        <dbReference type="ARBA" id="ARBA00023237"/>
    </source>
</evidence>
<dbReference type="KEGG" id="esl:O3K_04520"/>
<dbReference type="PANTHER" id="PTHR12338:SF9">
    <property type="entry name" value="IMMUNOGLOBULIN A1 PROTEASE AUTOTRANSPORTER"/>
    <property type="match status" value="1"/>
</dbReference>
<keyword evidence="8 17" id="KW-0812">Transmembrane</keyword>
<evidence type="ECO:0000259" key="18">
    <source>
        <dbReference type="PROSITE" id="PS51208"/>
    </source>
</evidence>
<dbReference type="GO" id="GO:0004252">
    <property type="term" value="F:serine-type endopeptidase activity"/>
    <property type="evidence" value="ECO:0007669"/>
    <property type="project" value="InterPro"/>
</dbReference>
<sequence length="1372" mass="146453">MNKVYSLKYCPVTGGLIAVSELARRVIKKTCRRLTHILLAGIPAICLCYSQISQAGIVRSDIAYQIYRDFAENKGLFVPGANDIPVYDKDGKLVGRLGKAPMADFSSVSSNGVATLVSPQYIVSVKHNGGYRSVSFGNGKNTYSLVDRNNHPSIDFHAPRLNKLVTEVIPSAVTSEGTKANAYKYTERYTAFYRVGSGTQYTKDKDGNLVKVAGGYAFKTGGTTGVPLISDATIVSNPGQTYNPVNGPLPDYGAPGDSGSPLFAYDKQQKKWVIVAVLRAYAGINGATNWWNVIPTDYLNQVMQDDFDAPVDFVSGLGPLNWTYDKTSGTGTLSQGSKNWTMHGQKDNDLNAGKNLVFSGQNGAIILKDSVTQGAGYLEFKDSYTVSAESGKTWTGAGIITDKGTNVTWKVNGVAGDNLHKLGEGTLTINGTGVNPGGLKTGDGIVVLNQQADTAGNIQAFSSVNLASGRPTVVLGDARQVNPDNISWGYRGGKLDLNGNAVTFTRLQAADYGAVITNNAQQKSQLLLDLKAQDTNVSEPTIGNISPFGGTGTPGNLYSMILNSQTRFYILKSASYGNTLWGNSLNDPAQWEFVGMNKNKAVQTVKDRILAGRAKQPVIFHGQLTGNMDVAIPQVPGGRKVIFDGSVNLPEGTLSQDSGTLIFQGHPVIHASISGSAPVSLNQKDWENRQFTMKTLSLKDADFHLSRNASLNSDIKSDNSHITLGSDRAFVDKNDGTGNYVIPEEGTSVPDTVNDRSQYEGNITLNHNSALDIGSRFTGGIDAYDSAVSITSPDVLLTAPGAFAGSSLTVHDGGHLTALNGLFSDGHIQAGKNGKITLSGTPVKDTANQYAPAVYLTDGYDLTGDNAALEITRGAHASGDIHASAASTVTIGSDTPAELASAETAASAFAGSLLEGYNAAFNGAITGGRADVSMHNALWTLGGDSAIHSLTVRNSRISSEGDRTFRTLTVNKLDATGSDFVLRTDLKNADKINVTEKATGSDNSLNVSFMNNPAQGQALNIPLVTAPAGTSAEMFKAGTRVTGFSRVTPTLHVDTSGGNTKWILDGFKAEADKAAAAKADSFMNAGYKNFMTEVNNLNKRMGDLRDTNGDAGAWARIMSGAGSADGGYSDNYTHVQVGFDKKHELDGVDLFTGVTMTYTDSSADSHAFSGKTKSVGGGLYASALFESGAYIDLIGKYIHHDNDYTGNFASLGTKHYNTHSWYAGAETGYRYHLTEDTFIEPQAELVYGAVSGKTFRWKDGDMDLSMKNRDFSPLVGRTGVELGKTFSGKDWSVTARAGTSWQFDLLNNGETVLRDASGEKRIKGEKDSRMLFNVGMNAQIKDNMRFGLEFEKSAFGKYNVDNAVNANFRYMF</sequence>
<dbReference type="Pfam" id="PF02395">
    <property type="entry name" value="Peptidase_S6"/>
    <property type="match status" value="1"/>
</dbReference>
<keyword evidence="15" id="KW-0865">Zymogen</keyword>
<evidence type="ECO:0000313" key="20">
    <source>
        <dbReference type="EMBL" id="AFS72825.1"/>
    </source>
</evidence>
<evidence type="ECO:0000256" key="14">
    <source>
        <dbReference type="ARBA" id="ARBA00023136"/>
    </source>
</evidence>
<comment type="subcellular location">
    <subcellularLocation>
        <location evidence="3">Cell outer membrane</location>
        <topology evidence="3">Multi-pass membrane protein</topology>
    </subcellularLocation>
    <subcellularLocation>
        <location evidence="1">Cell surface</location>
    </subcellularLocation>
    <subcellularLocation>
        <location evidence="2">Periplasm</location>
    </subcellularLocation>
    <subcellularLocation>
        <location evidence="4">Secreted</location>
    </subcellularLocation>
</comment>
<evidence type="ECO:0000256" key="4">
    <source>
        <dbReference type="ARBA" id="ARBA00004613"/>
    </source>
</evidence>
<dbReference type="SUPFAM" id="SSF103515">
    <property type="entry name" value="Autotransporter"/>
    <property type="match status" value="1"/>
</dbReference>
<dbReference type="EMBL" id="CP003289">
    <property type="protein sequence ID" value="AFS76476.1"/>
    <property type="molecule type" value="Genomic_DNA"/>
</dbReference>
<dbReference type="CDD" id="cd01343">
    <property type="entry name" value="PL1_Passenger_AT"/>
    <property type="match status" value="1"/>
</dbReference>
<dbReference type="SUPFAM" id="SSF51126">
    <property type="entry name" value="Pectin lyase-like"/>
    <property type="match status" value="2"/>
</dbReference>
<reference evidence="20" key="2">
    <citation type="submission" date="2012-02" db="EMBL/GenBank/DDBJ databases">
        <authorList>
            <person name="Johnson S.L."/>
            <person name="Teshima H."/>
            <person name="Chertov O."/>
            <person name="Gibbons H.S."/>
            <person name="Bishop-Lily K.A."/>
            <person name="Strockbine N."/>
            <person name="Minogue T."/>
            <person name="Rosenzweig N."/>
            <person name="Sozhamannan S."/>
            <person name="Detter C."/>
        </authorList>
    </citation>
    <scope>NUCLEOTIDE SEQUENCE</scope>
    <source>
        <strain evidence="20">2011C-3493</strain>
    </source>
</reference>
<dbReference type="Proteomes" id="UP000006167">
    <property type="component" value="Chromosome"/>
</dbReference>
<dbReference type="NCBIfam" id="TIGR01414">
    <property type="entry name" value="autotrans_barl"/>
    <property type="match status" value="1"/>
</dbReference>
<evidence type="ECO:0000256" key="12">
    <source>
        <dbReference type="ARBA" id="ARBA00022825"/>
    </source>
</evidence>
<dbReference type="SMR" id="A0A0E0XUV0"/>
<dbReference type="GO" id="GO:0009279">
    <property type="term" value="C:cell outer membrane"/>
    <property type="evidence" value="ECO:0007669"/>
    <property type="project" value="UniProtKB-SubCell"/>
</dbReference>
<accession>A0A0E0XUV0</accession>
<dbReference type="PROSITE" id="PS51691">
    <property type="entry name" value="PEPTIDASE_S6"/>
    <property type="match status" value="1"/>
</dbReference>